<dbReference type="HOGENOM" id="CLU_016813_4_2_6"/>
<feature type="transmembrane region" description="Helical" evidence="7">
    <location>
        <begin position="35"/>
        <end position="55"/>
    </location>
</feature>
<proteinExistence type="inferred from homology"/>
<accession>J5KEP6</accession>
<feature type="transmembrane region" description="Helical" evidence="7">
    <location>
        <begin position="304"/>
        <end position="320"/>
    </location>
</feature>
<feature type="transmembrane region" description="Helical" evidence="7">
    <location>
        <begin position="267"/>
        <end position="292"/>
    </location>
</feature>
<dbReference type="AlphaFoldDB" id="J5KEP6"/>
<evidence type="ECO:0000259" key="8">
    <source>
        <dbReference type="Pfam" id="PF01773"/>
    </source>
</evidence>
<name>J5KEP6_9GAMM</name>
<dbReference type="InterPro" id="IPR008276">
    <property type="entry name" value="C_nuclsd_transpt"/>
</dbReference>
<keyword evidence="3" id="KW-1003">Cell membrane</keyword>
<dbReference type="Proteomes" id="UP000010305">
    <property type="component" value="Unassembled WGS sequence"/>
</dbReference>
<dbReference type="PANTHER" id="PTHR10590:SF4">
    <property type="entry name" value="SOLUTE CARRIER FAMILY 28 MEMBER 3"/>
    <property type="match status" value="1"/>
</dbReference>
<dbReference type="GO" id="GO:0005886">
    <property type="term" value="C:plasma membrane"/>
    <property type="evidence" value="ECO:0007669"/>
    <property type="project" value="UniProtKB-SubCell"/>
</dbReference>
<feature type="domain" description="Nucleoside transporter/FeoB GTPase Gate" evidence="10">
    <location>
        <begin position="104"/>
        <end position="202"/>
    </location>
</feature>
<dbReference type="Pfam" id="PF07662">
    <property type="entry name" value="Nucleos_tra2_C"/>
    <property type="match status" value="1"/>
</dbReference>
<evidence type="ECO:0000256" key="5">
    <source>
        <dbReference type="ARBA" id="ARBA00022989"/>
    </source>
</evidence>
<organism evidence="11 12">
    <name type="scientific">SAR86 cluster bacterium SAR86A</name>
    <dbReference type="NCBI Taxonomy" id="1123866"/>
    <lineage>
        <taxon>Bacteria</taxon>
        <taxon>Pseudomonadati</taxon>
        <taxon>Pseudomonadota</taxon>
        <taxon>Gammaproteobacteria</taxon>
        <taxon>SAR86 cluster</taxon>
    </lineage>
</organism>
<evidence type="ECO:0000259" key="9">
    <source>
        <dbReference type="Pfam" id="PF07662"/>
    </source>
</evidence>
<protein>
    <submittedName>
        <fullName evidence="11">Inner membrane transport protein YeiM</fullName>
    </submittedName>
</protein>
<evidence type="ECO:0000313" key="12">
    <source>
        <dbReference type="Proteomes" id="UP000010305"/>
    </source>
</evidence>
<feature type="transmembrane region" description="Helical" evidence="7">
    <location>
        <begin position="395"/>
        <end position="417"/>
    </location>
</feature>
<dbReference type="Pfam" id="PF01773">
    <property type="entry name" value="Nucleos_tra2_N"/>
    <property type="match status" value="1"/>
</dbReference>
<evidence type="ECO:0000256" key="6">
    <source>
        <dbReference type="ARBA" id="ARBA00023136"/>
    </source>
</evidence>
<dbReference type="EMBL" id="JH611156">
    <property type="protein sequence ID" value="EJP71921.1"/>
    <property type="molecule type" value="Genomic_DNA"/>
</dbReference>
<gene>
    <name evidence="11" type="ORF">NT01SARS_0406</name>
</gene>
<comment type="similarity">
    <text evidence="2">Belongs to the concentrative nucleoside transporter (CNT) (TC 2.A.41) family.</text>
</comment>
<dbReference type="InterPro" id="IPR002668">
    <property type="entry name" value="CNT_N_dom"/>
</dbReference>
<feature type="transmembrane region" description="Helical" evidence="7">
    <location>
        <begin position="360"/>
        <end position="383"/>
    </location>
</feature>
<keyword evidence="5 7" id="KW-1133">Transmembrane helix</keyword>
<dbReference type="GO" id="GO:0015293">
    <property type="term" value="F:symporter activity"/>
    <property type="evidence" value="ECO:0007669"/>
    <property type="project" value="TreeGrafter"/>
</dbReference>
<feature type="transmembrane region" description="Helical" evidence="7">
    <location>
        <begin position="178"/>
        <end position="201"/>
    </location>
</feature>
<evidence type="ECO:0000256" key="3">
    <source>
        <dbReference type="ARBA" id="ARBA00022475"/>
    </source>
</evidence>
<feature type="transmembrane region" description="Helical" evidence="7">
    <location>
        <begin position="140"/>
        <end position="158"/>
    </location>
</feature>
<feature type="transmembrane region" description="Helical" evidence="7">
    <location>
        <begin position="6"/>
        <end position="23"/>
    </location>
</feature>
<feature type="domain" description="Concentrative nucleoside transporter C-terminal" evidence="9">
    <location>
        <begin position="213"/>
        <end position="414"/>
    </location>
</feature>
<feature type="transmembrane region" description="Helical" evidence="7">
    <location>
        <begin position="213"/>
        <end position="233"/>
    </location>
</feature>
<sequence length="418" mass="44809">MDILYIIQILIGFVGLVLIAFPFSSNIKIINYRHIIYAILFQLVLAFILIKIPVITNLFSYLADGVAALQVATGKGTEFVFGYLGGGALPYELSQKGSALIFAFSILPFIIVMSSITATLWYWGILPFIVNVFSKICQKLFNIGGPIGLGAAANVIVGQVEAPLLIRPYLAKLSNKELLILMTAGMSTVAGSIMVALVSMLQIQFNDLNLIQHFLTASILSVPAAILFANVLMPSNEVTDFEGDETPKIYENTMDAITKGTRDGTDIAIGVGSILIVFIALVYLVDSLLGIFSIGSQSLSLQMILGYLFAPIAWLMGVPWDEAIVSGKLLGIKTALNEFVAYAELANLQDGILSDRSKLITLYGLCGFANFSSVGILVSGIGAMSPERKPDLIKVSLRALIGATLASCMTGTVIAVFI</sequence>
<evidence type="ECO:0000256" key="7">
    <source>
        <dbReference type="SAM" id="Phobius"/>
    </source>
</evidence>
<dbReference type="GO" id="GO:0005337">
    <property type="term" value="F:nucleoside transmembrane transporter activity"/>
    <property type="evidence" value="ECO:0007669"/>
    <property type="project" value="InterPro"/>
</dbReference>
<evidence type="ECO:0000256" key="4">
    <source>
        <dbReference type="ARBA" id="ARBA00022692"/>
    </source>
</evidence>
<dbReference type="STRING" id="1123866.NT01SARS_0406"/>
<evidence type="ECO:0000313" key="11">
    <source>
        <dbReference type="EMBL" id="EJP71921.1"/>
    </source>
</evidence>
<reference evidence="11 12" key="1">
    <citation type="journal article" date="2012" name="ISME J.">
        <title>Genomic insights to SAR86, an abundant and uncultivated marine bacterial lineage.</title>
        <authorList>
            <person name="Dupont C.L."/>
            <person name="Rusch D.B."/>
            <person name="Yooseph S."/>
            <person name="Lombardo M.J."/>
            <person name="Richter R.A."/>
            <person name="Valas R."/>
            <person name="Novotny M."/>
            <person name="Yee-Greenbaum J."/>
            <person name="Selengut J.D."/>
            <person name="Haft D.H."/>
            <person name="Halpern A.L."/>
            <person name="Lasken R.S."/>
            <person name="Nealson K."/>
            <person name="Friedman R."/>
            <person name="Venter J.C."/>
        </authorList>
    </citation>
    <scope>NUCLEOTIDE SEQUENCE [LARGE SCALE GENOMIC DNA]</scope>
</reference>
<keyword evidence="6 7" id="KW-0472">Membrane</keyword>
<dbReference type="InterPro" id="IPR011642">
    <property type="entry name" value="Gate_dom"/>
</dbReference>
<dbReference type="Pfam" id="PF07670">
    <property type="entry name" value="Gate"/>
    <property type="match status" value="1"/>
</dbReference>
<evidence type="ECO:0000256" key="1">
    <source>
        <dbReference type="ARBA" id="ARBA00004651"/>
    </source>
</evidence>
<comment type="subcellular location">
    <subcellularLocation>
        <location evidence="1">Cell membrane</location>
        <topology evidence="1">Multi-pass membrane protein</topology>
    </subcellularLocation>
</comment>
<feature type="domain" description="Concentrative nucleoside transporter N-terminal" evidence="8">
    <location>
        <begin position="11"/>
        <end position="84"/>
    </location>
</feature>
<dbReference type="PANTHER" id="PTHR10590">
    <property type="entry name" value="SODIUM/NUCLEOSIDE COTRANSPORTER"/>
    <property type="match status" value="1"/>
</dbReference>
<feature type="transmembrane region" description="Helical" evidence="7">
    <location>
        <begin position="99"/>
        <end position="128"/>
    </location>
</feature>
<evidence type="ECO:0000259" key="10">
    <source>
        <dbReference type="Pfam" id="PF07670"/>
    </source>
</evidence>
<evidence type="ECO:0000256" key="2">
    <source>
        <dbReference type="ARBA" id="ARBA00009033"/>
    </source>
</evidence>
<keyword evidence="4 7" id="KW-0812">Transmembrane</keyword>
<dbReference type="InterPro" id="IPR011657">
    <property type="entry name" value="CNT_C_dom"/>
</dbReference>